<comment type="similarity">
    <text evidence="1">In the C-terminal section; belongs to the class-I pyridoxal-phosphate-dependent aminotransferase family.</text>
</comment>
<dbReference type="Gene3D" id="3.90.1150.10">
    <property type="entry name" value="Aspartate Aminotransferase, domain 1"/>
    <property type="match status" value="1"/>
</dbReference>
<dbReference type="InterPro" id="IPR015421">
    <property type="entry name" value="PyrdxlP-dep_Trfase_major"/>
</dbReference>
<dbReference type="SUPFAM" id="SSF53383">
    <property type="entry name" value="PLP-dependent transferases"/>
    <property type="match status" value="1"/>
</dbReference>
<dbReference type="Pfam" id="PF00155">
    <property type="entry name" value="Aminotran_1_2"/>
    <property type="match status" value="1"/>
</dbReference>
<evidence type="ECO:0000256" key="3">
    <source>
        <dbReference type="ARBA" id="ARBA00023015"/>
    </source>
</evidence>
<dbReference type="InterPro" id="IPR015424">
    <property type="entry name" value="PyrdxlP-dep_Trfase"/>
</dbReference>
<dbReference type="Pfam" id="PF00392">
    <property type="entry name" value="GntR"/>
    <property type="match status" value="1"/>
</dbReference>
<dbReference type="CDD" id="cd07377">
    <property type="entry name" value="WHTH_GntR"/>
    <property type="match status" value="1"/>
</dbReference>
<reference evidence="7 9" key="1">
    <citation type="submission" date="2015-09" db="EMBL/GenBank/DDBJ databases">
        <authorList>
            <consortium name="Pathogen Informatics"/>
        </authorList>
    </citation>
    <scope>NUCLEOTIDE SEQUENCE [LARGE SCALE GENOMIC DNA]</scope>
    <source>
        <strain evidence="7 9">2789STDY5608625</strain>
    </source>
</reference>
<dbReference type="GO" id="GO:0030170">
    <property type="term" value="F:pyridoxal phosphate binding"/>
    <property type="evidence" value="ECO:0007669"/>
    <property type="project" value="InterPro"/>
</dbReference>
<evidence type="ECO:0000256" key="2">
    <source>
        <dbReference type="ARBA" id="ARBA00022898"/>
    </source>
</evidence>
<evidence type="ECO:0000313" key="9">
    <source>
        <dbReference type="Proteomes" id="UP000044098"/>
    </source>
</evidence>
<dbReference type="Gene3D" id="3.40.640.10">
    <property type="entry name" value="Type I PLP-dependent aspartate aminotransferase-like (Major domain)"/>
    <property type="match status" value="1"/>
</dbReference>
<keyword evidence="4" id="KW-0238">DNA-binding</keyword>
<dbReference type="AlphaFoldDB" id="A0AAD2KM40"/>
<dbReference type="Proteomes" id="UP000044098">
    <property type="component" value="Unassembled WGS sequence"/>
</dbReference>
<keyword evidence="2" id="KW-0663">Pyridoxal phosphate</keyword>
<dbReference type="PROSITE" id="PS50949">
    <property type="entry name" value="HTH_GNTR"/>
    <property type="match status" value="1"/>
</dbReference>
<dbReference type="InterPro" id="IPR051446">
    <property type="entry name" value="HTH_trans_reg/aminotransferase"/>
</dbReference>
<evidence type="ECO:0000259" key="6">
    <source>
        <dbReference type="PROSITE" id="PS50949"/>
    </source>
</evidence>
<dbReference type="EMBL" id="CYTK01000014">
    <property type="protein sequence ID" value="CUJ75738.1"/>
    <property type="molecule type" value="Genomic_DNA"/>
</dbReference>
<keyword evidence="5" id="KW-0804">Transcription</keyword>
<reference evidence="8" key="3">
    <citation type="submission" date="2024-05" db="EMBL/GenBank/DDBJ databases">
        <title>Glyphosate-induced phosphonatase operons in soil bacteria of genus Achromobacter.</title>
        <authorList>
            <person name="Epiktetov D.O."/>
            <person name="Sviridov A.V."/>
            <person name="Tarlachkov S.V."/>
            <person name="Shushkova T.V."/>
            <person name="Toropygin I.Y."/>
            <person name="Leontievsky A."/>
        </authorList>
    </citation>
    <scope>NUCLEOTIDE SEQUENCE</scope>
    <source>
        <strain evidence="8">Kg 16</strain>
    </source>
</reference>
<dbReference type="EMBL" id="JAVKVN010000013">
    <property type="protein sequence ID" value="MDR7948888.1"/>
    <property type="molecule type" value="Genomic_DNA"/>
</dbReference>
<evidence type="ECO:0000313" key="8">
    <source>
        <dbReference type="EMBL" id="MDR7948888.1"/>
    </source>
</evidence>
<dbReference type="RefSeq" id="WP_054458490.1">
    <property type="nucleotide sequence ID" value="NZ_CADIJY010000007.1"/>
</dbReference>
<accession>A0AAD2KM40</accession>
<dbReference type="InterPro" id="IPR015422">
    <property type="entry name" value="PyrdxlP-dep_Trfase_small"/>
</dbReference>
<dbReference type="PRINTS" id="PR00035">
    <property type="entry name" value="HTHGNTR"/>
</dbReference>
<proteinExistence type="inferred from homology"/>
<dbReference type="Gene3D" id="1.10.10.10">
    <property type="entry name" value="Winged helix-like DNA-binding domain superfamily/Winged helix DNA-binding domain"/>
    <property type="match status" value="1"/>
</dbReference>
<dbReference type="PANTHER" id="PTHR46577">
    <property type="entry name" value="HTH-TYPE TRANSCRIPTIONAL REGULATORY PROTEIN GABR"/>
    <property type="match status" value="1"/>
</dbReference>
<dbReference type="Proteomes" id="UP001264156">
    <property type="component" value="Unassembled WGS sequence"/>
</dbReference>
<dbReference type="InterPro" id="IPR036390">
    <property type="entry name" value="WH_DNA-bd_sf"/>
</dbReference>
<dbReference type="GO" id="GO:0003700">
    <property type="term" value="F:DNA-binding transcription factor activity"/>
    <property type="evidence" value="ECO:0007669"/>
    <property type="project" value="InterPro"/>
</dbReference>
<protein>
    <submittedName>
        <fullName evidence="7">2-aminoadipate transaminase</fullName>
        <ecNumber evidence="7">2.6.1.39</ecNumber>
    </submittedName>
    <submittedName>
        <fullName evidence="8">PLP-dependent aminotransferase family protein</fullName>
    </submittedName>
</protein>
<evidence type="ECO:0000256" key="1">
    <source>
        <dbReference type="ARBA" id="ARBA00005384"/>
    </source>
</evidence>
<dbReference type="EC" id="2.6.1.39" evidence="7"/>
<dbReference type="CDD" id="cd00609">
    <property type="entry name" value="AAT_like"/>
    <property type="match status" value="1"/>
</dbReference>
<keyword evidence="3" id="KW-0805">Transcription regulation</keyword>
<dbReference type="SUPFAM" id="SSF46785">
    <property type="entry name" value="Winged helix' DNA-binding domain"/>
    <property type="match status" value="1"/>
</dbReference>
<dbReference type="GO" id="GO:0003677">
    <property type="term" value="F:DNA binding"/>
    <property type="evidence" value="ECO:0007669"/>
    <property type="project" value="UniProtKB-KW"/>
</dbReference>
<dbReference type="SMART" id="SM00345">
    <property type="entry name" value="HTH_GNTR"/>
    <property type="match status" value="1"/>
</dbReference>
<dbReference type="GO" id="GO:0047536">
    <property type="term" value="F:2-aminoadipate transaminase activity"/>
    <property type="evidence" value="ECO:0007669"/>
    <property type="project" value="UniProtKB-EC"/>
</dbReference>
<evidence type="ECO:0000256" key="5">
    <source>
        <dbReference type="ARBA" id="ARBA00023163"/>
    </source>
</evidence>
<keyword evidence="7" id="KW-0032">Aminotransferase</keyword>
<evidence type="ECO:0000313" key="7">
    <source>
        <dbReference type="EMBL" id="CUJ75738.1"/>
    </source>
</evidence>
<dbReference type="GeneID" id="84695595"/>
<reference evidence="10" key="2">
    <citation type="submission" date="2023-07" db="EMBL/GenBank/DDBJ databases">
        <title>Glyphosate-induced phosphonatase operons in soil bacteria of genus Achromobacter.</title>
        <authorList>
            <person name="Epiktetov D.O."/>
            <person name="Sviridov A.V."/>
            <person name="Tarlachkov S.V."/>
            <person name="Shushkova T.V."/>
            <person name="Toropygin I.Y."/>
            <person name="Leontievsky A."/>
        </authorList>
    </citation>
    <scope>NUCLEOTIDE SEQUENCE [LARGE SCALE GENOMIC DNA]</scope>
    <source>
        <strain evidence="10">Kg 16</strain>
    </source>
</reference>
<organism evidence="7 9">
    <name type="scientific">Achromobacter aegrifaciens</name>
    <dbReference type="NCBI Taxonomy" id="1287736"/>
    <lineage>
        <taxon>Bacteria</taxon>
        <taxon>Pseudomonadati</taxon>
        <taxon>Pseudomonadota</taxon>
        <taxon>Betaproteobacteria</taxon>
        <taxon>Burkholderiales</taxon>
        <taxon>Alcaligenaceae</taxon>
        <taxon>Achromobacter</taxon>
    </lineage>
</organism>
<evidence type="ECO:0000313" key="10">
    <source>
        <dbReference type="Proteomes" id="UP001264156"/>
    </source>
</evidence>
<evidence type="ECO:0000256" key="4">
    <source>
        <dbReference type="ARBA" id="ARBA00023125"/>
    </source>
</evidence>
<dbReference type="InterPro" id="IPR036388">
    <property type="entry name" value="WH-like_DNA-bd_sf"/>
</dbReference>
<keyword evidence="10" id="KW-1185">Reference proteome</keyword>
<dbReference type="PANTHER" id="PTHR46577:SF2">
    <property type="entry name" value="TRANSCRIPTIONAL REGULATORY PROTEIN"/>
    <property type="match status" value="1"/>
</dbReference>
<dbReference type="InterPro" id="IPR004839">
    <property type="entry name" value="Aminotransferase_I/II_large"/>
</dbReference>
<gene>
    <name evidence="7" type="primary">lysN_4</name>
    <name evidence="7" type="ORF">ERS370000_05818</name>
    <name evidence="8" type="ORF">RIU57_27455</name>
</gene>
<comment type="caution">
    <text evidence="7">The sequence shown here is derived from an EMBL/GenBank/DDBJ whole genome shotgun (WGS) entry which is preliminary data.</text>
</comment>
<name>A0AAD2KM40_ACHAE</name>
<sequence>MTVASAATASMPWQPVRQADATLVAQLADGLARRIDEQGLRPGTRLPSIRKMAEQSGVSRFTVVEAYDRLVARGLVQSRRGAGFFVRARSGQLAAVASAAPAAFTPPARIDVAWLLRSMFRDTNPSGMPGGAGLLPADWLDPEMVAGAVRAVGRSVRGHLVSYGHPQGFGPLRQQIAAFLQNDGVPAHPELNLLTTNGVTHGLDLIARHLVKPGDTVLVEDPAWFVIFGRLAAFGARLIGVPRGPDGPDTALLEQLAAQHKPKLFIINGSVHNPTGHTLSAGAAYDILRIAERHDFLVVEDDTYGELHPGGAMKLAALDRLKRVILVGGYSKMLAASLRVGYLAANPEILQKLADLKMLAGLTSPELGERVIHRVLMEGQYRRHIERVRLRVDDARQRCLKGLLKLGLTVHHEPHAGMFVWADYGRDTEALARVAADHGMLLAPGTLFSPSQAPSTMLRFSVTIADHRGVWTDLEKIFAQNVSSNQ</sequence>
<feature type="domain" description="HTH gntR-type" evidence="6">
    <location>
        <begin position="21"/>
        <end position="89"/>
    </location>
</feature>
<dbReference type="InterPro" id="IPR000524">
    <property type="entry name" value="Tscrpt_reg_HTH_GntR"/>
</dbReference>
<keyword evidence="7" id="KW-0808">Transferase</keyword>